<sequence length="67" mass="7878">MKIVDVAVKKVYRFNCPNCQSRLEADSNEIIDIGGKVNKFYCPVCRKDRYISWSDLRKKIVYESSQE</sequence>
<dbReference type="AlphaFoldDB" id="A0A1Y4N3R2"/>
<comment type="caution">
    <text evidence="1">The sequence shown here is derived from an EMBL/GenBank/DDBJ whole genome shotgun (WGS) entry which is preliminary data.</text>
</comment>
<reference evidence="2" key="1">
    <citation type="submission" date="2017-04" db="EMBL/GenBank/DDBJ databases">
        <title>Function of individual gut microbiota members based on whole genome sequencing of pure cultures obtained from chicken caecum.</title>
        <authorList>
            <person name="Medvecky M."/>
            <person name="Cejkova D."/>
            <person name="Polansky O."/>
            <person name="Karasova D."/>
            <person name="Kubasova T."/>
            <person name="Cizek A."/>
            <person name="Rychlik I."/>
        </authorList>
    </citation>
    <scope>NUCLEOTIDE SEQUENCE [LARGE SCALE GENOMIC DNA]</scope>
    <source>
        <strain evidence="2">An175</strain>
    </source>
</reference>
<dbReference type="GO" id="GO:0000428">
    <property type="term" value="C:DNA-directed RNA polymerase complex"/>
    <property type="evidence" value="ECO:0007669"/>
    <property type="project" value="UniProtKB-KW"/>
</dbReference>
<dbReference type="EMBL" id="NFKP01000001">
    <property type="protein sequence ID" value="OUP71346.1"/>
    <property type="molecule type" value="Genomic_DNA"/>
</dbReference>
<proteinExistence type="predicted"/>
<gene>
    <name evidence="1" type="ORF">B5F11_00190</name>
</gene>
<keyword evidence="1" id="KW-0804">Transcription</keyword>
<keyword evidence="1" id="KW-0240">DNA-directed RNA polymerase</keyword>
<name>A0A1Y4N3R2_9FIRM</name>
<evidence type="ECO:0000313" key="1">
    <source>
        <dbReference type="EMBL" id="OUP71346.1"/>
    </source>
</evidence>
<dbReference type="Proteomes" id="UP000196386">
    <property type="component" value="Unassembled WGS sequence"/>
</dbReference>
<accession>A0A1Y4N3R2</accession>
<organism evidence="1 2">
    <name type="scientific">Anaerotruncus colihominis</name>
    <dbReference type="NCBI Taxonomy" id="169435"/>
    <lineage>
        <taxon>Bacteria</taxon>
        <taxon>Bacillati</taxon>
        <taxon>Bacillota</taxon>
        <taxon>Clostridia</taxon>
        <taxon>Eubacteriales</taxon>
        <taxon>Oscillospiraceae</taxon>
        <taxon>Anaerotruncus</taxon>
    </lineage>
</organism>
<protein>
    <submittedName>
        <fullName evidence="1">DNA-directed RNA polymerase</fullName>
    </submittedName>
</protein>
<evidence type="ECO:0000313" key="2">
    <source>
        <dbReference type="Proteomes" id="UP000196386"/>
    </source>
</evidence>